<comment type="caution">
    <text evidence="3">The sequence shown here is derived from an EMBL/GenBank/DDBJ whole genome shotgun (WGS) entry which is preliminary data.</text>
</comment>
<protein>
    <recommendedName>
        <fullName evidence="5">Reverse transcriptase zinc-binding domain-containing protein</fullName>
    </recommendedName>
</protein>
<accession>A0AAW2C3Z6</accession>
<evidence type="ECO:0000259" key="2">
    <source>
        <dbReference type="Pfam" id="PF13966"/>
    </source>
</evidence>
<feature type="domain" description="RNase H type-1" evidence="1">
    <location>
        <begin position="162"/>
        <end position="272"/>
    </location>
</feature>
<dbReference type="PANTHER" id="PTHR47074">
    <property type="entry name" value="BNAC02G40300D PROTEIN"/>
    <property type="match status" value="1"/>
</dbReference>
<dbReference type="InterPro" id="IPR002156">
    <property type="entry name" value="RNaseH_domain"/>
</dbReference>
<dbReference type="InterPro" id="IPR026960">
    <property type="entry name" value="RVT-Znf"/>
</dbReference>
<dbReference type="InterPro" id="IPR036397">
    <property type="entry name" value="RNaseH_sf"/>
</dbReference>
<evidence type="ECO:0000259" key="1">
    <source>
        <dbReference type="Pfam" id="PF13456"/>
    </source>
</evidence>
<name>A0AAW2C3Z6_9ROSI</name>
<dbReference type="Pfam" id="PF13456">
    <property type="entry name" value="RVT_3"/>
    <property type="match status" value="1"/>
</dbReference>
<evidence type="ECO:0000313" key="4">
    <source>
        <dbReference type="Proteomes" id="UP001459277"/>
    </source>
</evidence>
<dbReference type="InterPro" id="IPR052929">
    <property type="entry name" value="RNase_H-like_EbsB-rel"/>
</dbReference>
<dbReference type="AlphaFoldDB" id="A0AAW2C3Z6"/>
<dbReference type="Pfam" id="PF13966">
    <property type="entry name" value="zf-RVT"/>
    <property type="match status" value="1"/>
</dbReference>
<dbReference type="GO" id="GO:0004523">
    <property type="term" value="F:RNA-DNA hybrid ribonuclease activity"/>
    <property type="evidence" value="ECO:0007669"/>
    <property type="project" value="InterPro"/>
</dbReference>
<gene>
    <name evidence="3" type="ORF">SO802_027042</name>
</gene>
<dbReference type="EMBL" id="JAZDWU010000009">
    <property type="protein sequence ID" value="KAK9992057.1"/>
    <property type="molecule type" value="Genomic_DNA"/>
</dbReference>
<proteinExistence type="predicted"/>
<evidence type="ECO:0008006" key="5">
    <source>
        <dbReference type="Google" id="ProtNLM"/>
    </source>
</evidence>
<dbReference type="CDD" id="cd06222">
    <property type="entry name" value="RNase_H_like"/>
    <property type="match status" value="1"/>
</dbReference>
<dbReference type="Proteomes" id="UP001459277">
    <property type="component" value="Unassembled WGS sequence"/>
</dbReference>
<feature type="domain" description="Reverse transcriptase zinc-binding" evidence="2">
    <location>
        <begin position="28"/>
        <end position="101"/>
    </location>
</feature>
<dbReference type="PANTHER" id="PTHR47074:SF48">
    <property type="entry name" value="POLYNUCLEOTIDYL TRANSFERASE, RIBONUCLEASE H-LIKE SUPERFAMILY PROTEIN"/>
    <property type="match status" value="1"/>
</dbReference>
<dbReference type="SUPFAM" id="SSF53098">
    <property type="entry name" value="Ribonuclease H-like"/>
    <property type="match status" value="1"/>
</dbReference>
<dbReference type="InterPro" id="IPR044730">
    <property type="entry name" value="RNase_H-like_dom_plant"/>
</dbReference>
<dbReference type="InterPro" id="IPR012337">
    <property type="entry name" value="RNaseH-like_sf"/>
</dbReference>
<dbReference type="Gene3D" id="3.30.420.10">
    <property type="entry name" value="Ribonuclease H-like superfamily/Ribonuclease H"/>
    <property type="match status" value="1"/>
</dbReference>
<dbReference type="GO" id="GO:0003676">
    <property type="term" value="F:nucleic acid binding"/>
    <property type="evidence" value="ECO:0007669"/>
    <property type="project" value="InterPro"/>
</dbReference>
<sequence length="291" mass="33082">MFTVNSAYKVAQTLLREAHPKLERGECSDTAGMKSLWKQIWSLNCPNKVRMFMWRACSNILPTKYQLRARCIGRDDVCDLCGGCETSGHILWGCKVAREVWSNTRLKLPLLKVIPRDFVDIVWDFLERWPRINWELFAATAWGLWNNRNSGRHRVFKELGCCGVGVVIKNEYGQLMGAMSKKCDFSLRALEAEAKAIEEGIIFARELSLRTVILESDAQVVVKSLTEKSMAPSSIIMVIEGAKLSLRGFDSWVDNHICRIENSTAHIMAQNARFVSDVNVWVEDTPPVIEQ</sequence>
<organism evidence="3 4">
    <name type="scientific">Lithocarpus litseifolius</name>
    <dbReference type="NCBI Taxonomy" id="425828"/>
    <lineage>
        <taxon>Eukaryota</taxon>
        <taxon>Viridiplantae</taxon>
        <taxon>Streptophyta</taxon>
        <taxon>Embryophyta</taxon>
        <taxon>Tracheophyta</taxon>
        <taxon>Spermatophyta</taxon>
        <taxon>Magnoliopsida</taxon>
        <taxon>eudicotyledons</taxon>
        <taxon>Gunneridae</taxon>
        <taxon>Pentapetalae</taxon>
        <taxon>rosids</taxon>
        <taxon>fabids</taxon>
        <taxon>Fagales</taxon>
        <taxon>Fagaceae</taxon>
        <taxon>Lithocarpus</taxon>
    </lineage>
</organism>
<reference evidence="3 4" key="1">
    <citation type="submission" date="2024-01" db="EMBL/GenBank/DDBJ databases">
        <title>A telomere-to-telomere, gap-free genome of sweet tea (Lithocarpus litseifolius).</title>
        <authorList>
            <person name="Zhou J."/>
        </authorList>
    </citation>
    <scope>NUCLEOTIDE SEQUENCE [LARGE SCALE GENOMIC DNA]</scope>
    <source>
        <strain evidence="3">Zhou-2022a</strain>
        <tissue evidence="3">Leaf</tissue>
    </source>
</reference>
<keyword evidence="4" id="KW-1185">Reference proteome</keyword>
<evidence type="ECO:0000313" key="3">
    <source>
        <dbReference type="EMBL" id="KAK9992057.1"/>
    </source>
</evidence>